<feature type="region of interest" description="Disordered" evidence="1">
    <location>
        <begin position="125"/>
        <end position="169"/>
    </location>
</feature>
<sequence length="169" mass="19233">MDSLKTASIFQTQSPQLGYQTREANAHTATMCGYNELLTPCCHEKTGFSPTIKCTLYFQNNRYCRTGSIHSWILSSPPLTSRILCDNCDKIDDHEIKEIEREIEERKKAEEERKRGEEARELRALDKEIKRRSDGRREERQSAAAALRSQFAGLDIEDGGEGSSSSSRK</sequence>
<dbReference type="Proteomes" id="UP000308005">
    <property type="component" value="Unassembled WGS sequence"/>
</dbReference>
<dbReference type="EMBL" id="QZBM01000161">
    <property type="protein sequence ID" value="THZ21435.1"/>
    <property type="molecule type" value="Genomic_DNA"/>
</dbReference>
<comment type="caution">
    <text evidence="2">The sequence shown here is derived from an EMBL/GenBank/DDBJ whole genome shotgun (WGS) entry which is preliminary data.</text>
</comment>
<evidence type="ECO:0000313" key="3">
    <source>
        <dbReference type="Proteomes" id="UP000308005"/>
    </source>
</evidence>
<evidence type="ECO:0000256" key="1">
    <source>
        <dbReference type="SAM" id="MobiDB-lite"/>
    </source>
</evidence>
<name>A0A4S9TCA3_AURPU</name>
<gene>
    <name evidence="2" type="ORF">D6C91_04391</name>
</gene>
<feature type="compositionally biased region" description="Basic and acidic residues" evidence="1">
    <location>
        <begin position="125"/>
        <end position="141"/>
    </location>
</feature>
<proteinExistence type="predicted"/>
<dbReference type="AlphaFoldDB" id="A0A4S9TCA3"/>
<evidence type="ECO:0000313" key="2">
    <source>
        <dbReference type="EMBL" id="THZ21435.1"/>
    </source>
</evidence>
<organism evidence="2 3">
    <name type="scientific">Aureobasidium pullulans</name>
    <name type="common">Black yeast</name>
    <name type="synonym">Pullularia pullulans</name>
    <dbReference type="NCBI Taxonomy" id="5580"/>
    <lineage>
        <taxon>Eukaryota</taxon>
        <taxon>Fungi</taxon>
        <taxon>Dikarya</taxon>
        <taxon>Ascomycota</taxon>
        <taxon>Pezizomycotina</taxon>
        <taxon>Dothideomycetes</taxon>
        <taxon>Dothideomycetidae</taxon>
        <taxon>Dothideales</taxon>
        <taxon>Saccotheciaceae</taxon>
        <taxon>Aureobasidium</taxon>
    </lineage>
</organism>
<reference evidence="2 3" key="1">
    <citation type="submission" date="2018-10" db="EMBL/GenBank/DDBJ databases">
        <title>Fifty Aureobasidium pullulans genomes reveal a recombining polyextremotolerant generalist.</title>
        <authorList>
            <person name="Gostincar C."/>
            <person name="Turk M."/>
            <person name="Zajc J."/>
            <person name="Gunde-Cimerman N."/>
        </authorList>
    </citation>
    <scope>NUCLEOTIDE SEQUENCE [LARGE SCALE GENOMIC DNA]</scope>
    <source>
        <strain evidence="2 3">EXF-3863</strain>
    </source>
</reference>
<accession>A0A4S9TCA3</accession>
<protein>
    <submittedName>
        <fullName evidence="2">Uncharacterized protein</fullName>
    </submittedName>
</protein>